<dbReference type="SFLD" id="SFLDS00003">
    <property type="entry name" value="Haloacid_Dehalogenase"/>
    <property type="match status" value="1"/>
</dbReference>
<comment type="caution">
    <text evidence="1">The sequence shown here is derived from an EMBL/GenBank/DDBJ whole genome shotgun (WGS) entry which is preliminary data.</text>
</comment>
<reference evidence="1" key="1">
    <citation type="submission" date="2021-06" db="EMBL/GenBank/DDBJ databases">
        <title>Description of novel taxa of the family Lachnospiraceae.</title>
        <authorList>
            <person name="Chaplin A.V."/>
            <person name="Sokolova S.R."/>
            <person name="Pikina A.P."/>
            <person name="Korzhanova M."/>
            <person name="Belova V."/>
            <person name="Korostin D."/>
            <person name="Efimov B.A."/>
        </authorList>
    </citation>
    <scope>NUCLEOTIDE SEQUENCE</scope>
    <source>
        <strain evidence="1">ASD5720</strain>
    </source>
</reference>
<protein>
    <submittedName>
        <fullName evidence="1">HAD-IA family hydrolase</fullName>
    </submittedName>
</protein>
<keyword evidence="2" id="KW-1185">Reference proteome</keyword>
<organism evidence="1 2">
    <name type="scientific">Diplocloster agilis</name>
    <dbReference type="NCBI Taxonomy" id="2850323"/>
    <lineage>
        <taxon>Bacteria</taxon>
        <taxon>Bacillati</taxon>
        <taxon>Bacillota</taxon>
        <taxon>Clostridia</taxon>
        <taxon>Lachnospirales</taxon>
        <taxon>Lachnospiraceae</taxon>
        <taxon>Diplocloster</taxon>
    </lineage>
</organism>
<dbReference type="InterPro" id="IPR006439">
    <property type="entry name" value="HAD-SF_hydro_IA"/>
</dbReference>
<dbReference type="SFLD" id="SFLDG01129">
    <property type="entry name" value="C1.5:_HAD__Beta-PGM__Phosphata"/>
    <property type="match status" value="1"/>
</dbReference>
<dbReference type="InterPro" id="IPR036412">
    <property type="entry name" value="HAD-like_sf"/>
</dbReference>
<keyword evidence="1" id="KW-0378">Hydrolase</keyword>
<dbReference type="NCBIfam" id="TIGR01509">
    <property type="entry name" value="HAD-SF-IA-v3"/>
    <property type="match status" value="1"/>
</dbReference>
<proteinExistence type="predicted"/>
<dbReference type="Gene3D" id="3.40.50.1000">
    <property type="entry name" value="HAD superfamily/HAD-like"/>
    <property type="match status" value="1"/>
</dbReference>
<name>A0A949K4K9_9FIRM</name>
<dbReference type="InterPro" id="IPR023214">
    <property type="entry name" value="HAD_sf"/>
</dbReference>
<dbReference type="RefSeq" id="WP_158342851.1">
    <property type="nucleotide sequence ID" value="NZ_JAHQCW010000003.1"/>
</dbReference>
<dbReference type="EMBL" id="JAHQCW010000003">
    <property type="protein sequence ID" value="MBU9735418.1"/>
    <property type="molecule type" value="Genomic_DNA"/>
</dbReference>
<dbReference type="GO" id="GO:0016787">
    <property type="term" value="F:hydrolase activity"/>
    <property type="evidence" value="ECO:0007669"/>
    <property type="project" value="UniProtKB-KW"/>
</dbReference>
<dbReference type="Pfam" id="PF00702">
    <property type="entry name" value="Hydrolase"/>
    <property type="match status" value="1"/>
</dbReference>
<dbReference type="Proteomes" id="UP000712157">
    <property type="component" value="Unassembled WGS sequence"/>
</dbReference>
<dbReference type="PANTHER" id="PTHR43611:SF3">
    <property type="entry name" value="FLAVIN MONONUCLEOTIDE HYDROLASE 1, CHLOROPLATIC"/>
    <property type="match status" value="1"/>
</dbReference>
<evidence type="ECO:0000313" key="1">
    <source>
        <dbReference type="EMBL" id="MBU9735418.1"/>
    </source>
</evidence>
<dbReference type="Gene3D" id="1.10.150.240">
    <property type="entry name" value="Putative phosphatase, domain 2"/>
    <property type="match status" value="1"/>
</dbReference>
<dbReference type="AlphaFoldDB" id="A0A949K4K9"/>
<evidence type="ECO:0000313" key="2">
    <source>
        <dbReference type="Proteomes" id="UP000712157"/>
    </source>
</evidence>
<dbReference type="PANTHER" id="PTHR43611">
    <property type="entry name" value="ALPHA-D-GLUCOSE 1-PHOSPHATE PHOSPHATASE"/>
    <property type="match status" value="1"/>
</dbReference>
<accession>A0A949K4K9</accession>
<sequence length="202" mass="23175">MIETVIFDIGNVLVDFCWKNCLDRMPFDEDTKQALAKAMFLSATWADMDRSEKSDEELLDLLIANAPEYESEIRTVFEHLDLSVKLYDFTIPWIRKLKESGRKVYYLSNFPRKTFELLGSTMDFINEMDGGILSFCVKLIKPEKEIYEALLEEYNITPHTAVFLDDCAANVEAAAALGLHTILVEDHEQAVKELEKLGVYSE</sequence>
<dbReference type="InterPro" id="IPR023198">
    <property type="entry name" value="PGP-like_dom2"/>
</dbReference>
<dbReference type="SUPFAM" id="SSF56784">
    <property type="entry name" value="HAD-like"/>
    <property type="match status" value="1"/>
</dbReference>
<gene>
    <name evidence="1" type="ORF">KTH89_02650</name>
</gene>